<feature type="region of interest" description="Disordered" evidence="1">
    <location>
        <begin position="1"/>
        <end position="61"/>
    </location>
</feature>
<feature type="compositionally biased region" description="Basic and acidic residues" evidence="1">
    <location>
        <begin position="1"/>
        <end position="19"/>
    </location>
</feature>
<protein>
    <submittedName>
        <fullName evidence="2">Uncharacterized protein</fullName>
    </submittedName>
</protein>
<dbReference type="EMBL" id="JACIDM010000003">
    <property type="protein sequence ID" value="MBB4084143.1"/>
    <property type="molecule type" value="Genomic_DNA"/>
</dbReference>
<sequence length="61" mass="6734">MATRITDTRDRFRSSHRGIEPAPYAGRGAGLYSEVSWAPVAPRGERADRSLSDDDQMGPRS</sequence>
<dbReference type="Proteomes" id="UP000529946">
    <property type="component" value="Unassembled WGS sequence"/>
</dbReference>
<reference evidence="2 3" key="1">
    <citation type="submission" date="2020-08" db="EMBL/GenBank/DDBJ databases">
        <title>Genomic Encyclopedia of Type Strains, Phase IV (KMG-IV): sequencing the most valuable type-strain genomes for metagenomic binning, comparative biology and taxonomic classification.</title>
        <authorList>
            <person name="Goeker M."/>
        </authorList>
    </citation>
    <scope>NUCLEOTIDE SEQUENCE [LARGE SCALE GENOMIC DNA]</scope>
    <source>
        <strain evidence="2 3">DSM 23960</strain>
    </source>
</reference>
<accession>A0A7W6JFE7</accession>
<organism evidence="2 3">
    <name type="scientific">Brevundimonas lenta</name>
    <dbReference type="NCBI Taxonomy" id="424796"/>
    <lineage>
        <taxon>Bacteria</taxon>
        <taxon>Pseudomonadati</taxon>
        <taxon>Pseudomonadota</taxon>
        <taxon>Alphaproteobacteria</taxon>
        <taxon>Caulobacterales</taxon>
        <taxon>Caulobacteraceae</taxon>
        <taxon>Brevundimonas</taxon>
    </lineage>
</organism>
<dbReference type="RefSeq" id="WP_183205356.1">
    <property type="nucleotide sequence ID" value="NZ_BAAAER010000003.1"/>
</dbReference>
<proteinExistence type="predicted"/>
<evidence type="ECO:0000313" key="2">
    <source>
        <dbReference type="EMBL" id="MBB4084143.1"/>
    </source>
</evidence>
<comment type="caution">
    <text evidence="2">The sequence shown here is derived from an EMBL/GenBank/DDBJ whole genome shotgun (WGS) entry which is preliminary data.</text>
</comment>
<evidence type="ECO:0000313" key="3">
    <source>
        <dbReference type="Proteomes" id="UP000529946"/>
    </source>
</evidence>
<evidence type="ECO:0000256" key="1">
    <source>
        <dbReference type="SAM" id="MobiDB-lite"/>
    </source>
</evidence>
<gene>
    <name evidence="2" type="ORF">GGR12_003031</name>
</gene>
<keyword evidence="3" id="KW-1185">Reference proteome</keyword>
<feature type="compositionally biased region" description="Basic and acidic residues" evidence="1">
    <location>
        <begin position="43"/>
        <end position="52"/>
    </location>
</feature>
<name>A0A7W6JFE7_9CAUL</name>
<dbReference type="AlphaFoldDB" id="A0A7W6JFE7"/>